<protein>
    <submittedName>
        <fullName evidence="2">Baseplate protein J-like</fullName>
    </submittedName>
</protein>
<dbReference type="EMBL" id="LR796230">
    <property type="protein sequence ID" value="CAB4128581.1"/>
    <property type="molecule type" value="Genomic_DNA"/>
</dbReference>
<evidence type="ECO:0000313" key="2">
    <source>
        <dbReference type="EMBL" id="CAB4128581.1"/>
    </source>
</evidence>
<name>A0A6J5L2J6_9CAUD</name>
<organism evidence="2">
    <name type="scientific">uncultured Caudovirales phage</name>
    <dbReference type="NCBI Taxonomy" id="2100421"/>
    <lineage>
        <taxon>Viruses</taxon>
        <taxon>Duplodnaviria</taxon>
        <taxon>Heunggongvirae</taxon>
        <taxon>Uroviricota</taxon>
        <taxon>Caudoviricetes</taxon>
        <taxon>Peduoviridae</taxon>
        <taxon>Maltschvirus</taxon>
        <taxon>Maltschvirus maltsch</taxon>
    </lineage>
</organism>
<feature type="domain" description="Baseplate protein J-like barrel" evidence="1">
    <location>
        <begin position="91"/>
        <end position="171"/>
    </location>
</feature>
<gene>
    <name evidence="2" type="ORF">UFOVP114_44</name>
</gene>
<sequence length="461" mass="49405">MLARVKARSGLNDFQGVIGHAQMAAAEELNRIELQVKRFRDLFWFIPQDDSPQADADFDERTRDLPGFKVRQGASAASGNVVQIQRGATDVADALVLPRGSTFGHKTQSAILYRTTQDYTFPIGVDTLSDVRVTCLTAGPSGNVSAGMITRLVKAPPRVLAVTNTKPLQNGAPRETTAQVLKRVLAFLSALARVQPKALEYLALSFAASDGTRAQFASCYEDLKRPGYSELIVDDGSTLAGASQPGADTSGVVPLTGIRRIWHEAPATTPITLIRVVSAGGGPEYYLQASPYDGASDFLSIPERGIVELPPGALNPGDVWHIENYEVYTGLLAELQWEIEGNVSDPMRKSGWRGSGLRVRVLPPTVQQMALDLFIVPAQGKDFATVAAQAVADTLAHLGSFTPGQPYFVAGHITALKSNPDLLNVKVYEAGTTTPKADVYTLTPRHVLRCDPGNVGTLAAA</sequence>
<dbReference type="InterPro" id="IPR006949">
    <property type="entry name" value="Barrel_Baseplate_J-like"/>
</dbReference>
<proteinExistence type="predicted"/>
<dbReference type="Pfam" id="PF04865">
    <property type="entry name" value="Baseplate_J"/>
    <property type="match status" value="1"/>
</dbReference>
<evidence type="ECO:0000259" key="1">
    <source>
        <dbReference type="Pfam" id="PF04865"/>
    </source>
</evidence>
<accession>A0A6J5L2J6</accession>
<reference evidence="2" key="1">
    <citation type="submission" date="2020-04" db="EMBL/GenBank/DDBJ databases">
        <authorList>
            <person name="Chiriac C."/>
            <person name="Salcher M."/>
            <person name="Ghai R."/>
            <person name="Kavagutti S V."/>
        </authorList>
    </citation>
    <scope>NUCLEOTIDE SEQUENCE</scope>
</reference>